<organism evidence="1 2">
    <name type="scientific">Rhodovulum steppense</name>
    <dbReference type="NCBI Taxonomy" id="540251"/>
    <lineage>
        <taxon>Bacteria</taxon>
        <taxon>Pseudomonadati</taxon>
        <taxon>Pseudomonadota</taxon>
        <taxon>Alphaproteobacteria</taxon>
        <taxon>Rhodobacterales</taxon>
        <taxon>Paracoccaceae</taxon>
        <taxon>Rhodovulum</taxon>
    </lineage>
</organism>
<dbReference type="EMBL" id="SLVM01000010">
    <property type="protein sequence ID" value="TCM84784.1"/>
    <property type="molecule type" value="Genomic_DNA"/>
</dbReference>
<protein>
    <submittedName>
        <fullName evidence="1">Phage gp36-like protein</fullName>
    </submittedName>
</protein>
<dbReference type="RefSeq" id="WP_132694652.1">
    <property type="nucleotide sequence ID" value="NZ_SLVM01000010.1"/>
</dbReference>
<accession>A0A4V2R4M5</accession>
<dbReference type="OrthoDB" id="9812088at2"/>
<evidence type="ECO:0000313" key="1">
    <source>
        <dbReference type="EMBL" id="TCM84784.1"/>
    </source>
</evidence>
<dbReference type="Pfam" id="PF07030">
    <property type="entry name" value="Phage_Mu_Gp36"/>
    <property type="match status" value="1"/>
</dbReference>
<dbReference type="Proteomes" id="UP000295277">
    <property type="component" value="Unassembled WGS sequence"/>
</dbReference>
<name>A0A4V2R4M5_9RHOB</name>
<gene>
    <name evidence="1" type="ORF">EV216_110102</name>
</gene>
<reference evidence="1 2" key="1">
    <citation type="submission" date="2019-03" db="EMBL/GenBank/DDBJ databases">
        <title>Genomic Encyclopedia of Type Strains, Phase IV (KMG-IV): sequencing the most valuable type-strain genomes for metagenomic binning, comparative biology and taxonomic classification.</title>
        <authorList>
            <person name="Goeker M."/>
        </authorList>
    </citation>
    <scope>NUCLEOTIDE SEQUENCE [LARGE SCALE GENOMIC DNA]</scope>
    <source>
        <strain evidence="1 2">DSM 21153</strain>
    </source>
</reference>
<dbReference type="AlphaFoldDB" id="A0A4V2R4M5"/>
<sequence length="140" mass="14872">MSYAVLADLIARAGHVEILQVADRDGLGVPDPDVIAAALADADSTINGYVRVKYALPLPGTPRLLNTWAVSIARYVLHRDGAPDHVTADYKDAIAGLKDVARGLITLPDAAGETPAEVAGTHVAASPREVFTRTHLRGWR</sequence>
<dbReference type="InterPro" id="IPR009752">
    <property type="entry name" value="Phage_Mu_GpJ"/>
</dbReference>
<evidence type="ECO:0000313" key="2">
    <source>
        <dbReference type="Proteomes" id="UP000295277"/>
    </source>
</evidence>
<keyword evidence="2" id="KW-1185">Reference proteome</keyword>
<proteinExistence type="predicted"/>
<comment type="caution">
    <text evidence="1">The sequence shown here is derived from an EMBL/GenBank/DDBJ whole genome shotgun (WGS) entry which is preliminary data.</text>
</comment>